<keyword evidence="1" id="KW-0175">Coiled coil</keyword>
<dbReference type="OrthoDB" id="76265at2759"/>
<dbReference type="PANTHER" id="PTHR34496:SF6">
    <property type="entry name" value="GLYCOSYLTRANSFERASE 2-LIKE DOMAIN-CONTAINING PROTEIN"/>
    <property type="match status" value="1"/>
</dbReference>
<dbReference type="Proteomes" id="UP000332933">
    <property type="component" value="Unassembled WGS sequence"/>
</dbReference>
<reference evidence="4 5" key="1">
    <citation type="submission" date="2019-03" db="EMBL/GenBank/DDBJ databases">
        <authorList>
            <person name="Gaulin E."/>
            <person name="Dumas B."/>
        </authorList>
    </citation>
    <scope>NUCLEOTIDE SEQUENCE [LARGE SCALE GENOMIC DNA]</scope>
    <source>
        <strain evidence="4">CBS 568.67</strain>
    </source>
</reference>
<reference evidence="3" key="2">
    <citation type="submission" date="2019-06" db="EMBL/GenBank/DDBJ databases">
        <title>Genomics analysis of Aphanomyces spp. identifies a new class of oomycete effector associated with host adaptation.</title>
        <authorList>
            <person name="Gaulin E."/>
        </authorList>
    </citation>
    <scope>NUCLEOTIDE SEQUENCE</scope>
    <source>
        <strain evidence="3">CBS 578.67</strain>
    </source>
</reference>
<keyword evidence="2" id="KW-0812">Transmembrane</keyword>
<evidence type="ECO:0000313" key="4">
    <source>
        <dbReference type="EMBL" id="VFT94611.1"/>
    </source>
</evidence>
<name>A0A485L8N8_9STRA</name>
<dbReference type="PANTHER" id="PTHR34496">
    <property type="entry name" value="GLCNAC TRANSFERASE-RELATED"/>
    <property type="match status" value="1"/>
</dbReference>
<gene>
    <name evidence="4" type="primary">Aste57867_17868</name>
    <name evidence="3" type="ORF">As57867_017807</name>
    <name evidence="4" type="ORF">ASTE57867_17868</name>
</gene>
<evidence type="ECO:0000313" key="3">
    <source>
        <dbReference type="EMBL" id="KAF0690749.1"/>
    </source>
</evidence>
<protein>
    <submittedName>
        <fullName evidence="4">Aste57867_17868 protein</fullName>
    </submittedName>
</protein>
<sequence length="574" mass="65876">MFNWISRHLEWAAPDGKPTDAPVNDDDPRPNFDWPYKDFRNDMRTGRVYLDPDVQNIPTAPRDRHLRPPKPRIPASYDMFLGLPSYRDGRRCGQTLFSAFSEATNPTRIRVAVVDQTQDGEPVCLDEYCRLANEAWPDVECKYKDQITIDARDSKLSKGPIPVRAVMQSHIKDEEFCLTTDAHMQFLANWDRELVVDWNRTENEMAVLSTYVFGYHMIGPNNTTPVEGSHLCTFKFREELVAMPCISRLHIRNSERPQLAPLWGAGLSFSKCHAEKRAPIDPHLTWIFVGEEYVRAMLLWTQGYDIYSPSRHGLVLFHNETKEHTRDNWYNNKVHFDNQKQEADLAYERIKLVLKYQVTGPVNGLELNKYYPRNVRSVDAFAKFTGLSITDPKQDRWQCEQQHWVPYEVPEIVEELLPGYYMRPMPTEDDALAKKLEAAQAELKRVEDDNHDLLQRIAGAVTTNQDGLASAKAAEAKLLREIRDALAGATALAKQDNHSDILRHVESLLVQVNASKEAQTNLQGANGHRNVLVDYKELIVLQVLFVVAIGVFCIWRGRFHHKTGIKGLDTIRTD</sequence>
<keyword evidence="5" id="KW-1185">Reference proteome</keyword>
<evidence type="ECO:0000256" key="1">
    <source>
        <dbReference type="SAM" id="Coils"/>
    </source>
</evidence>
<dbReference type="InterPro" id="IPR021067">
    <property type="entry name" value="Glycosyltransferase"/>
</dbReference>
<feature type="transmembrane region" description="Helical" evidence="2">
    <location>
        <begin position="538"/>
        <end position="555"/>
    </location>
</feature>
<keyword evidence="2" id="KW-0472">Membrane</keyword>
<dbReference type="EMBL" id="CAADRA010006356">
    <property type="protein sequence ID" value="VFT94611.1"/>
    <property type="molecule type" value="Genomic_DNA"/>
</dbReference>
<accession>A0A485L8N8</accession>
<feature type="coiled-coil region" evidence="1">
    <location>
        <begin position="429"/>
        <end position="456"/>
    </location>
</feature>
<keyword evidence="2" id="KW-1133">Transmembrane helix</keyword>
<evidence type="ECO:0000313" key="5">
    <source>
        <dbReference type="Proteomes" id="UP000332933"/>
    </source>
</evidence>
<evidence type="ECO:0000256" key="2">
    <source>
        <dbReference type="SAM" id="Phobius"/>
    </source>
</evidence>
<dbReference type="EMBL" id="VJMH01006335">
    <property type="protein sequence ID" value="KAF0690749.1"/>
    <property type="molecule type" value="Genomic_DNA"/>
</dbReference>
<proteinExistence type="predicted"/>
<organism evidence="4 5">
    <name type="scientific">Aphanomyces stellatus</name>
    <dbReference type="NCBI Taxonomy" id="120398"/>
    <lineage>
        <taxon>Eukaryota</taxon>
        <taxon>Sar</taxon>
        <taxon>Stramenopiles</taxon>
        <taxon>Oomycota</taxon>
        <taxon>Saprolegniomycetes</taxon>
        <taxon>Saprolegniales</taxon>
        <taxon>Verrucalvaceae</taxon>
        <taxon>Aphanomyces</taxon>
    </lineage>
</organism>
<dbReference type="Pfam" id="PF11397">
    <property type="entry name" value="GlcNAc"/>
    <property type="match status" value="2"/>
</dbReference>
<dbReference type="AlphaFoldDB" id="A0A485L8N8"/>